<sequence length="109" mass="12704">DLSVKRLNDIYGWLWLAGRPMPSRPLNYQQSTSSEIVLDERADMHLVWVVPRCIHLKPIPRYLLDHDFWSAHLADRKDCYRSALGFLLSYPWKGVVGILVVMQRSRAVV</sequence>
<protein>
    <submittedName>
        <fullName evidence="1">Uncharacterized protein</fullName>
    </submittedName>
</protein>
<evidence type="ECO:0000313" key="2">
    <source>
        <dbReference type="Proteomes" id="UP001275084"/>
    </source>
</evidence>
<keyword evidence="2" id="KW-1185">Reference proteome</keyword>
<dbReference type="Pfam" id="PF20246">
    <property type="entry name" value="DUF6601"/>
    <property type="match status" value="1"/>
</dbReference>
<dbReference type="PANTHER" id="PTHR34414:SF1">
    <property type="entry name" value="SUBTILISIN-LIKE SERINE PROTEASE"/>
    <property type="match status" value="1"/>
</dbReference>
<dbReference type="PANTHER" id="PTHR34414">
    <property type="entry name" value="HET DOMAIN-CONTAINING PROTEIN-RELATED"/>
    <property type="match status" value="1"/>
</dbReference>
<reference evidence="1" key="2">
    <citation type="submission" date="2023-06" db="EMBL/GenBank/DDBJ databases">
        <authorList>
            <consortium name="Lawrence Berkeley National Laboratory"/>
            <person name="Haridas S."/>
            <person name="Hensen N."/>
            <person name="Bonometti L."/>
            <person name="Westerberg I."/>
            <person name="Brannstrom I.O."/>
            <person name="Guillou S."/>
            <person name="Cros-Aarteil S."/>
            <person name="Calhoun S."/>
            <person name="Kuo A."/>
            <person name="Mondo S."/>
            <person name="Pangilinan J."/>
            <person name="Riley R."/>
            <person name="Labutti K."/>
            <person name="Andreopoulos B."/>
            <person name="Lipzen A."/>
            <person name="Chen C."/>
            <person name="Yanf M."/>
            <person name="Daum C."/>
            <person name="Ng V."/>
            <person name="Clum A."/>
            <person name="Steindorff A."/>
            <person name="Ohm R."/>
            <person name="Martin F."/>
            <person name="Silar P."/>
            <person name="Natvig D."/>
            <person name="Lalanne C."/>
            <person name="Gautier V."/>
            <person name="Ament-Velasquez S.L."/>
            <person name="Kruys A."/>
            <person name="Hutchinson M.I."/>
            <person name="Powell A.J."/>
            <person name="Barry K."/>
            <person name="Miller A.N."/>
            <person name="Grigoriev I.V."/>
            <person name="Debuchy R."/>
            <person name="Gladieux P."/>
            <person name="Thoren M.H."/>
            <person name="Johannesson H."/>
        </authorList>
    </citation>
    <scope>NUCLEOTIDE SEQUENCE</scope>
    <source>
        <strain evidence="1">CBS 955.72</strain>
    </source>
</reference>
<accession>A0AAJ0HCK8</accession>
<name>A0AAJ0HCK8_9PEZI</name>
<dbReference type="Proteomes" id="UP001275084">
    <property type="component" value="Unassembled WGS sequence"/>
</dbReference>
<dbReference type="EMBL" id="JAUIQD010000006">
    <property type="protein sequence ID" value="KAK3347122.1"/>
    <property type="molecule type" value="Genomic_DNA"/>
</dbReference>
<dbReference type="AlphaFoldDB" id="A0AAJ0HCK8"/>
<gene>
    <name evidence="1" type="ORF">B0T25DRAFT_461963</name>
</gene>
<proteinExistence type="predicted"/>
<dbReference type="InterPro" id="IPR046536">
    <property type="entry name" value="DUF6601"/>
</dbReference>
<feature type="non-terminal residue" evidence="1">
    <location>
        <position position="1"/>
    </location>
</feature>
<comment type="caution">
    <text evidence="1">The sequence shown here is derived from an EMBL/GenBank/DDBJ whole genome shotgun (WGS) entry which is preliminary data.</text>
</comment>
<reference evidence="1" key="1">
    <citation type="journal article" date="2023" name="Mol. Phylogenet. Evol.">
        <title>Genome-scale phylogeny and comparative genomics of the fungal order Sordariales.</title>
        <authorList>
            <person name="Hensen N."/>
            <person name="Bonometti L."/>
            <person name="Westerberg I."/>
            <person name="Brannstrom I.O."/>
            <person name="Guillou S."/>
            <person name="Cros-Aarteil S."/>
            <person name="Calhoun S."/>
            <person name="Haridas S."/>
            <person name="Kuo A."/>
            <person name="Mondo S."/>
            <person name="Pangilinan J."/>
            <person name="Riley R."/>
            <person name="LaButti K."/>
            <person name="Andreopoulos B."/>
            <person name="Lipzen A."/>
            <person name="Chen C."/>
            <person name="Yan M."/>
            <person name="Daum C."/>
            <person name="Ng V."/>
            <person name="Clum A."/>
            <person name="Steindorff A."/>
            <person name="Ohm R.A."/>
            <person name="Martin F."/>
            <person name="Silar P."/>
            <person name="Natvig D.O."/>
            <person name="Lalanne C."/>
            <person name="Gautier V."/>
            <person name="Ament-Velasquez S.L."/>
            <person name="Kruys A."/>
            <person name="Hutchinson M.I."/>
            <person name="Powell A.J."/>
            <person name="Barry K."/>
            <person name="Miller A.N."/>
            <person name="Grigoriev I.V."/>
            <person name="Debuchy R."/>
            <person name="Gladieux P."/>
            <person name="Hiltunen Thoren M."/>
            <person name="Johannesson H."/>
        </authorList>
    </citation>
    <scope>NUCLEOTIDE SEQUENCE</scope>
    <source>
        <strain evidence="1">CBS 955.72</strain>
    </source>
</reference>
<evidence type="ECO:0000313" key="1">
    <source>
        <dbReference type="EMBL" id="KAK3347122.1"/>
    </source>
</evidence>
<organism evidence="1 2">
    <name type="scientific">Lasiosphaeria hispida</name>
    <dbReference type="NCBI Taxonomy" id="260671"/>
    <lineage>
        <taxon>Eukaryota</taxon>
        <taxon>Fungi</taxon>
        <taxon>Dikarya</taxon>
        <taxon>Ascomycota</taxon>
        <taxon>Pezizomycotina</taxon>
        <taxon>Sordariomycetes</taxon>
        <taxon>Sordariomycetidae</taxon>
        <taxon>Sordariales</taxon>
        <taxon>Lasiosphaeriaceae</taxon>
        <taxon>Lasiosphaeria</taxon>
    </lineage>
</organism>